<accession>A0A0A1XI75</accession>
<feature type="coiled-coil region" evidence="1">
    <location>
        <begin position="48"/>
        <end position="93"/>
    </location>
</feature>
<evidence type="ECO:0000256" key="1">
    <source>
        <dbReference type="SAM" id="Coils"/>
    </source>
</evidence>
<evidence type="ECO:0000256" key="2">
    <source>
        <dbReference type="SAM" id="MobiDB-lite"/>
    </source>
</evidence>
<dbReference type="AlphaFoldDB" id="A0A0A1XI75"/>
<sequence length="194" mass="22144">MAHNTDSTNDLDKFQAEDNDDCSPKMPTSNPLPYDKSQSLVDIANNTFKELCRTLENEQSKLMELEERRKKLQEEMQRLKQEIEEEKHTYRLNLVESLTENAEAMSAKGMETDDDSGSEIPNKLYTCYEADETANAIGTSPTSYSADEDDSKHPNDIARIIQKKLQRVVAECVIEQRNYDDPALETEVLDKNST</sequence>
<gene>
    <name evidence="3" type="primary">ARHGAP22_1</name>
    <name evidence="3" type="ORF">g.37678</name>
</gene>
<evidence type="ECO:0000313" key="3">
    <source>
        <dbReference type="EMBL" id="JAD11069.1"/>
    </source>
</evidence>
<protein>
    <submittedName>
        <fullName evidence="3">Rho GTPase-activating protein 22</fullName>
    </submittedName>
</protein>
<organism evidence="3">
    <name type="scientific">Zeugodacus cucurbitae</name>
    <name type="common">Melon fruit fly</name>
    <name type="synonym">Bactrocera cucurbitae</name>
    <dbReference type="NCBI Taxonomy" id="28588"/>
    <lineage>
        <taxon>Eukaryota</taxon>
        <taxon>Metazoa</taxon>
        <taxon>Ecdysozoa</taxon>
        <taxon>Arthropoda</taxon>
        <taxon>Hexapoda</taxon>
        <taxon>Insecta</taxon>
        <taxon>Pterygota</taxon>
        <taxon>Neoptera</taxon>
        <taxon>Endopterygota</taxon>
        <taxon>Diptera</taxon>
        <taxon>Brachycera</taxon>
        <taxon>Muscomorpha</taxon>
        <taxon>Tephritoidea</taxon>
        <taxon>Tephritidae</taxon>
        <taxon>Zeugodacus</taxon>
        <taxon>Zeugodacus</taxon>
    </lineage>
</organism>
<name>A0A0A1XI75_ZEUCU</name>
<dbReference type="EMBL" id="GBXI01003223">
    <property type="protein sequence ID" value="JAD11069.1"/>
    <property type="molecule type" value="Transcribed_RNA"/>
</dbReference>
<reference evidence="3" key="2">
    <citation type="journal article" date="2015" name="Gigascience">
        <title>Reconstructing a comprehensive transcriptome assembly of a white-pupal translocated strain of the pest fruit fly Bactrocera cucurbitae.</title>
        <authorList>
            <person name="Sim S.B."/>
            <person name="Calla B."/>
            <person name="Hall B."/>
            <person name="DeRego T."/>
            <person name="Geib S.M."/>
        </authorList>
    </citation>
    <scope>NUCLEOTIDE SEQUENCE</scope>
</reference>
<proteinExistence type="predicted"/>
<keyword evidence="1" id="KW-0175">Coiled coil</keyword>
<feature type="compositionally biased region" description="Polar residues" evidence="2">
    <location>
        <begin position="26"/>
        <end position="37"/>
    </location>
</feature>
<feature type="region of interest" description="Disordered" evidence="2">
    <location>
        <begin position="1"/>
        <end position="37"/>
    </location>
</feature>
<reference evidence="3" key="1">
    <citation type="submission" date="2014-11" db="EMBL/GenBank/DDBJ databases">
        <authorList>
            <person name="Geib S."/>
        </authorList>
    </citation>
    <scope>NUCLEOTIDE SEQUENCE</scope>
</reference>